<feature type="compositionally biased region" description="Polar residues" evidence="1">
    <location>
        <begin position="300"/>
        <end position="318"/>
    </location>
</feature>
<feature type="compositionally biased region" description="Basic and acidic residues" evidence="1">
    <location>
        <begin position="188"/>
        <end position="199"/>
    </location>
</feature>
<protein>
    <submittedName>
        <fullName evidence="3">Uncharacterized protein</fullName>
    </submittedName>
</protein>
<accession>A0A1I7Y8K8</accession>
<evidence type="ECO:0000256" key="1">
    <source>
        <dbReference type="SAM" id="MobiDB-lite"/>
    </source>
</evidence>
<feature type="region of interest" description="Disordered" evidence="1">
    <location>
        <begin position="172"/>
        <end position="212"/>
    </location>
</feature>
<organism evidence="2 3">
    <name type="scientific">Steinernema glaseri</name>
    <dbReference type="NCBI Taxonomy" id="37863"/>
    <lineage>
        <taxon>Eukaryota</taxon>
        <taxon>Metazoa</taxon>
        <taxon>Ecdysozoa</taxon>
        <taxon>Nematoda</taxon>
        <taxon>Chromadorea</taxon>
        <taxon>Rhabditida</taxon>
        <taxon>Tylenchina</taxon>
        <taxon>Panagrolaimomorpha</taxon>
        <taxon>Strongyloidoidea</taxon>
        <taxon>Steinernematidae</taxon>
        <taxon>Steinernema</taxon>
    </lineage>
</organism>
<dbReference type="AlphaFoldDB" id="A0A1I7Y8K8"/>
<evidence type="ECO:0000313" key="2">
    <source>
        <dbReference type="Proteomes" id="UP000095287"/>
    </source>
</evidence>
<reference evidence="3" key="1">
    <citation type="submission" date="2016-11" db="UniProtKB">
        <authorList>
            <consortium name="WormBaseParasite"/>
        </authorList>
    </citation>
    <scope>IDENTIFICATION</scope>
</reference>
<feature type="compositionally biased region" description="Polar residues" evidence="1">
    <location>
        <begin position="202"/>
        <end position="212"/>
    </location>
</feature>
<keyword evidence="2" id="KW-1185">Reference proteome</keyword>
<sequence length="358" mass="40651">MSALRSASFGQNSSALLQRGSQHFALVQERQREDEIRRKTALKREEERLAFEKERLELLEERKQKLGFPRKADPNEIRLKEMRRDQIRKKLQSLKSSAMKTSERSVGDDCLGRVQQLTEADLYEDDLKHERAIQKAKHETRRRILMQIRSAMPKGSRYSDEELMRAYEAGMLQRRNRAAPSSTSTQPRLERNPAKKDDESVPQETVATTSNFDGGVPEKYVVIDLGGIQYELVGVPREEDGRVVQLELNKFEPNFVSYFYEGDKYRSAVLLPPSTKTPKPAVSSHPKPLRLFKEEEPESTSRIPESSESATPIGSTEAMNPDESRVSDLSSTGEAKPAAPKKLSAIELIRLLHGSDVQ</sequence>
<feature type="region of interest" description="Disordered" evidence="1">
    <location>
        <begin position="274"/>
        <end position="340"/>
    </location>
</feature>
<dbReference type="WBParaSite" id="L893_g13854.t1">
    <property type="protein sequence ID" value="L893_g13854.t1"/>
    <property type="gene ID" value="L893_g13854"/>
</dbReference>
<proteinExistence type="predicted"/>
<name>A0A1I7Y8K8_9BILA</name>
<dbReference type="Proteomes" id="UP000095287">
    <property type="component" value="Unplaced"/>
</dbReference>
<evidence type="ECO:0000313" key="3">
    <source>
        <dbReference type="WBParaSite" id="L893_g13854.t1"/>
    </source>
</evidence>